<dbReference type="Gene3D" id="3.40.710.10">
    <property type="entry name" value="DD-peptidase/beta-lactamase superfamily"/>
    <property type="match status" value="1"/>
</dbReference>
<feature type="compositionally biased region" description="Low complexity" evidence="1">
    <location>
        <begin position="94"/>
        <end position="108"/>
    </location>
</feature>
<dbReference type="SUPFAM" id="SSF56601">
    <property type="entry name" value="beta-lactamase/transpeptidase-like"/>
    <property type="match status" value="1"/>
</dbReference>
<keyword evidence="2" id="KW-1133">Transmembrane helix</keyword>
<dbReference type="AlphaFoldDB" id="A0AAD2PU76"/>
<dbReference type="EMBL" id="CAKOGP040001747">
    <property type="protein sequence ID" value="CAJ1948551.1"/>
    <property type="molecule type" value="Genomic_DNA"/>
</dbReference>
<feature type="region of interest" description="Disordered" evidence="1">
    <location>
        <begin position="1"/>
        <end position="63"/>
    </location>
</feature>
<dbReference type="PANTHER" id="PTHR43173:SF3">
    <property type="entry name" value="ABC1 FAMILY PROTEIN"/>
    <property type="match status" value="1"/>
</dbReference>
<protein>
    <recommendedName>
        <fullName evidence="7">Beta-lactamase-related domain-containing protein</fullName>
    </recommendedName>
</protein>
<evidence type="ECO:0000259" key="3">
    <source>
        <dbReference type="Pfam" id="PF00144"/>
    </source>
</evidence>
<organism evidence="5 6">
    <name type="scientific">Cylindrotheca closterium</name>
    <dbReference type="NCBI Taxonomy" id="2856"/>
    <lineage>
        <taxon>Eukaryota</taxon>
        <taxon>Sar</taxon>
        <taxon>Stramenopiles</taxon>
        <taxon>Ochrophyta</taxon>
        <taxon>Bacillariophyta</taxon>
        <taxon>Bacillariophyceae</taxon>
        <taxon>Bacillariophycidae</taxon>
        <taxon>Bacillariales</taxon>
        <taxon>Bacillariaceae</taxon>
        <taxon>Cylindrotheca</taxon>
    </lineage>
</organism>
<feature type="domain" description="ABC1 atypical kinase-like" evidence="4">
    <location>
        <begin position="330"/>
        <end position="609"/>
    </location>
</feature>
<dbReference type="SUPFAM" id="SSF56112">
    <property type="entry name" value="Protein kinase-like (PK-like)"/>
    <property type="match status" value="1"/>
</dbReference>
<dbReference type="InterPro" id="IPR001466">
    <property type="entry name" value="Beta-lactam-related"/>
</dbReference>
<feature type="region of interest" description="Disordered" evidence="1">
    <location>
        <begin position="82"/>
        <end position="108"/>
    </location>
</feature>
<sequence length="1176" mass="132363">MGLRSRFRSRNKSGGASTSGDISTASSDSASPTHSPPSPSQAKLIAKFMEQHQKQGANKMPSKQQLRAYSFLKRTMSSGGFSAADAANGGDGLQQQEQQQQQQQQQQERMMEVLEANVQRLTEKCEALESQNILVAVQQLDFLARSIAWALTIAVLYLYWRCIGWGLEHYLHLSEQIQEQLLPAQQLDDRQAKLGNLLFGAVQMLFLAIPYLYNKRTHGSMKRRFEVFSIAFIIIGRIKLCRWREAVFVQHEGSNDNHNNNNNSNGHFSTIPRYGESCTENGIWEANYEISARFLYLSILRLRGLWTKTAQYLSSRADFVPVSYIRELSKLQDQTQSTPWSQVQPLLPANLLERLAHIEETPIASASIGQVHIAYLKDSNGNRGEKVVVKVQHPHARTLMTDDFWSLNVLCRIIGWMEPDYAFMEILMREWATEARKELDFNFEAENMFEANSELRSLFPTSTDVIYTAAAAAAASNNNNDNDKSNQKLTPFQVVVPTPMKDLCNRDVLVMDFCEGCRVDDFHQIDEWGLSRSAIMDGISQAFAHFMYCCTIFNGDPHPGNILVRPGTQQNDKEGFTLILLDWGLAKRLPTQKRIAFCQMVYAAATFDYGLLLDSYTTVGLKMKREDAGQSMEDMRFFLRDMAPREETRKRIKKKMKADKQRFKDNNEKVPMESKAYPGEFFFFIRVNELLHGLGGKYSINLGYLDALKPYAERGLRASSFYDLTALAPPSKPLKVANMHLQTKLENLLAKMSSEQSVVGGQVCVLDKGGSTEASVVEGNLGGLRSHIPMTRNSVVLGYSCTKAITATLAHLMVQEGFLEYDEPICKQVWPDFCPTADPPKNLATELGLSEDEVQKRWQWKRQITLRHLLDHTSGLWSLLPAKLTIKKMVSCEDTFASYAFNPDKPQETLLPTSEPGEKCQYHYLSFGWLVAGTLCGAYALKKNQDSVTFQEIYQDLLEPKLSQRTRDAGFYPMGGHGNHIPAQTATSDFRASTMMQRRREAEIMNSDNKSEQNPMMKVLEDFKGKEFLLDPRIWNSQDVLKANVPAAGGRFSAEGLASFFHDLSHGNILKSDVLSSVLSNVSKPTTAGNELQGVTRIANDISATNTHLSFGYQRIRTDRDPVDKFSCLGHAGVGGSIGFWHIKTGLCVSIMLNKSDGDLEVTKQILTLVADHYRI</sequence>
<keyword evidence="2" id="KW-0472">Membrane</keyword>
<gene>
    <name evidence="5" type="ORF">CYCCA115_LOCUS11673</name>
</gene>
<feature type="transmembrane region" description="Helical" evidence="2">
    <location>
        <begin position="194"/>
        <end position="213"/>
    </location>
</feature>
<keyword evidence="6" id="KW-1185">Reference proteome</keyword>
<evidence type="ECO:0000313" key="6">
    <source>
        <dbReference type="Proteomes" id="UP001295423"/>
    </source>
</evidence>
<dbReference type="CDD" id="cd05121">
    <property type="entry name" value="ABC1_ADCK3-like"/>
    <property type="match status" value="1"/>
</dbReference>
<evidence type="ECO:0008006" key="7">
    <source>
        <dbReference type="Google" id="ProtNLM"/>
    </source>
</evidence>
<comment type="caution">
    <text evidence="5">The sequence shown here is derived from an EMBL/GenBank/DDBJ whole genome shotgun (WGS) entry which is preliminary data.</text>
</comment>
<reference evidence="5" key="1">
    <citation type="submission" date="2023-08" db="EMBL/GenBank/DDBJ databases">
        <authorList>
            <person name="Audoor S."/>
            <person name="Bilcke G."/>
        </authorList>
    </citation>
    <scope>NUCLEOTIDE SEQUENCE</scope>
</reference>
<evidence type="ECO:0000256" key="1">
    <source>
        <dbReference type="SAM" id="MobiDB-lite"/>
    </source>
</evidence>
<dbReference type="Pfam" id="PF03109">
    <property type="entry name" value="ABC1"/>
    <property type="match status" value="1"/>
</dbReference>
<evidence type="ECO:0000259" key="4">
    <source>
        <dbReference type="Pfam" id="PF03109"/>
    </source>
</evidence>
<dbReference type="Proteomes" id="UP001295423">
    <property type="component" value="Unassembled WGS sequence"/>
</dbReference>
<name>A0AAD2PU76_9STRA</name>
<dbReference type="InterPro" id="IPR051130">
    <property type="entry name" value="Mito_struct-func_regulator"/>
</dbReference>
<dbReference type="PANTHER" id="PTHR43173">
    <property type="entry name" value="ABC1 FAMILY PROTEIN"/>
    <property type="match status" value="1"/>
</dbReference>
<dbReference type="InterPro" id="IPR012338">
    <property type="entry name" value="Beta-lactam/transpept-like"/>
</dbReference>
<accession>A0AAD2PU76</accession>
<dbReference type="InterPro" id="IPR011009">
    <property type="entry name" value="Kinase-like_dom_sf"/>
</dbReference>
<keyword evidence="2" id="KW-0812">Transmembrane</keyword>
<feature type="domain" description="Beta-lactamase-related" evidence="3">
    <location>
        <begin position="746"/>
        <end position="1158"/>
    </location>
</feature>
<evidence type="ECO:0000256" key="2">
    <source>
        <dbReference type="SAM" id="Phobius"/>
    </source>
</evidence>
<feature type="compositionally biased region" description="Low complexity" evidence="1">
    <location>
        <begin position="13"/>
        <end position="33"/>
    </location>
</feature>
<feature type="compositionally biased region" description="Basic residues" evidence="1">
    <location>
        <begin position="1"/>
        <end position="11"/>
    </location>
</feature>
<dbReference type="InterPro" id="IPR004147">
    <property type="entry name" value="ABC1_dom"/>
</dbReference>
<dbReference type="Pfam" id="PF00144">
    <property type="entry name" value="Beta-lactamase"/>
    <property type="match status" value="1"/>
</dbReference>
<evidence type="ECO:0000313" key="5">
    <source>
        <dbReference type="EMBL" id="CAJ1948551.1"/>
    </source>
</evidence>
<proteinExistence type="predicted"/>